<proteinExistence type="predicted"/>
<gene>
    <name evidence="4" type="ORF">KVT40_002866</name>
</gene>
<comment type="caution">
    <text evidence="4">The sequence shown here is derived from an EMBL/GenBank/DDBJ whole genome shotgun (WGS) entry which is preliminary data.</text>
</comment>
<dbReference type="InterPro" id="IPR049046">
    <property type="entry name" value="Beta-AFase-like_GH127_middle"/>
</dbReference>
<reference evidence="4" key="1">
    <citation type="submission" date="2021-07" db="EMBL/GenBank/DDBJ databases">
        <title>Elsinoe batatas strain:CRI-CJ2 Genome sequencing and assembly.</title>
        <authorList>
            <person name="Huang L."/>
        </authorList>
    </citation>
    <scope>NUCLEOTIDE SEQUENCE</scope>
    <source>
        <strain evidence="4">CRI-CJ2</strain>
    </source>
</reference>
<dbReference type="SUPFAM" id="SSF48208">
    <property type="entry name" value="Six-hairpin glycosidases"/>
    <property type="match status" value="1"/>
</dbReference>
<protein>
    <recommendedName>
        <fullName evidence="6">Non-reducing end beta-L-arabinofuranosidase</fullName>
    </recommendedName>
</protein>
<dbReference type="Pfam" id="PF20736">
    <property type="entry name" value="Glyco_hydro127M"/>
    <property type="match status" value="1"/>
</dbReference>
<evidence type="ECO:0000313" key="4">
    <source>
        <dbReference type="EMBL" id="KAG8629001.1"/>
    </source>
</evidence>
<dbReference type="AlphaFoldDB" id="A0A8K0L769"/>
<keyword evidence="5" id="KW-1185">Reference proteome</keyword>
<feature type="domain" description="Non-reducing end beta-L-arabinofuranosidase-like GH127 catalytic" evidence="1">
    <location>
        <begin position="52"/>
        <end position="421"/>
    </location>
</feature>
<dbReference type="EMBL" id="JAESVG020000003">
    <property type="protein sequence ID" value="KAG8629001.1"/>
    <property type="molecule type" value="Genomic_DNA"/>
</dbReference>
<dbReference type="Pfam" id="PF20737">
    <property type="entry name" value="Glyco_hydro127C"/>
    <property type="match status" value="1"/>
</dbReference>
<dbReference type="InterPro" id="IPR008928">
    <property type="entry name" value="6-hairpin_glycosidase_sf"/>
</dbReference>
<dbReference type="PANTHER" id="PTHR43465">
    <property type="entry name" value="DUF1680 DOMAIN PROTEIN (AFU_ORTHOLOGUE AFUA_1G08910)"/>
    <property type="match status" value="1"/>
</dbReference>
<sequence>MAQPQVSYVDTTLKKNSFLDCKRHIVWEHTLLYQLELSKKTGRYDAFRLQWHPSYSDPPDHWPVPNHLFWDSDVGKWIEAACYFLHDGKNSVIENAIHELVEMIRSAQKEDGYLNIHFSVVAPKEPFTNLEHLHELYNAGHLIEAAVAHHQVFKNDRLLEPLVKYVKLIAAKIGPEPGQIHGYPGHPEIEIALIRLYQVTKNPEHLALAQYFIEERGATRDGEHFFAAEAKARGWHPFQRPSYYPRPQSFWYNQTHKPILEQDSVEGHSVRAMYLLTAVAALDTYRVDQRQEYRDALVRLWDNMVAKKMYVNGGVGAIADWEGFSIDYFLPQGTDEGGCYAETCAAIGVMMLAERMLQIDLNSKYSDIMELCLFNSVLCCMSTDGKRFTYVNQLASSEGKPARFEPWFTCACCPPSLSRTLGFLTGYLRTTNIDHDANTAHISVHIPTAGTTTLNVNSKTITLDTESDYPLSGTIDCTLHAPNDISTTLAIRIPSWASSNFTISPLPSPLRIEKGYLRLPPSYLLSSPTFTLSLPMPPRFLAPHPATNQHTLTLARGPMVYCLEDVDNPWVRDHFKTLRLDGGQMRVKFAGQGGSVAQEQGEEEGVVAPNGERVGELTFVPFYFRGNREGRGQMRVGIGRV</sequence>
<evidence type="ECO:0000259" key="2">
    <source>
        <dbReference type="Pfam" id="PF20736"/>
    </source>
</evidence>
<dbReference type="Pfam" id="PF07944">
    <property type="entry name" value="Beta-AFase-like_GH127_cat"/>
    <property type="match status" value="1"/>
</dbReference>
<feature type="domain" description="Non-reducing end beta-L-arabinofuranosidase-like GH127 middle" evidence="2">
    <location>
        <begin position="452"/>
        <end position="499"/>
    </location>
</feature>
<feature type="domain" description="Non-reducing end beta-L-arabinofuranosidase-like GH127 C-terminal" evidence="3">
    <location>
        <begin position="543"/>
        <end position="636"/>
    </location>
</feature>
<dbReference type="PANTHER" id="PTHR43465:SF2">
    <property type="entry name" value="DUF1680 DOMAIN PROTEIN (AFU_ORTHOLOGUE AFUA_1G08910)"/>
    <property type="match status" value="1"/>
</dbReference>
<dbReference type="InterPro" id="IPR049174">
    <property type="entry name" value="Beta-AFase-like"/>
</dbReference>
<accession>A0A8K0L769</accession>
<evidence type="ECO:0008006" key="6">
    <source>
        <dbReference type="Google" id="ProtNLM"/>
    </source>
</evidence>
<dbReference type="InterPro" id="IPR012878">
    <property type="entry name" value="Beta-AFase-like_GH127_cat"/>
</dbReference>
<name>A0A8K0L769_9PEZI</name>
<dbReference type="Proteomes" id="UP000809789">
    <property type="component" value="Unassembled WGS sequence"/>
</dbReference>
<dbReference type="InterPro" id="IPR049049">
    <property type="entry name" value="Beta-AFase-like_GH127_C"/>
</dbReference>
<dbReference type="GO" id="GO:0005975">
    <property type="term" value="P:carbohydrate metabolic process"/>
    <property type="evidence" value="ECO:0007669"/>
    <property type="project" value="InterPro"/>
</dbReference>
<dbReference type="OrthoDB" id="654211at2759"/>
<evidence type="ECO:0000259" key="3">
    <source>
        <dbReference type="Pfam" id="PF20737"/>
    </source>
</evidence>
<evidence type="ECO:0000259" key="1">
    <source>
        <dbReference type="Pfam" id="PF07944"/>
    </source>
</evidence>
<evidence type="ECO:0000313" key="5">
    <source>
        <dbReference type="Proteomes" id="UP000809789"/>
    </source>
</evidence>
<organism evidence="4 5">
    <name type="scientific">Elsinoe batatas</name>
    <dbReference type="NCBI Taxonomy" id="2601811"/>
    <lineage>
        <taxon>Eukaryota</taxon>
        <taxon>Fungi</taxon>
        <taxon>Dikarya</taxon>
        <taxon>Ascomycota</taxon>
        <taxon>Pezizomycotina</taxon>
        <taxon>Dothideomycetes</taxon>
        <taxon>Dothideomycetidae</taxon>
        <taxon>Myriangiales</taxon>
        <taxon>Elsinoaceae</taxon>
        <taxon>Elsinoe</taxon>
    </lineage>
</organism>